<gene>
    <name evidence="2" type="ORF">CLOSYM_04428</name>
</gene>
<proteinExistence type="predicted"/>
<comment type="caution">
    <text evidence="2">The sequence shown here is derived from an EMBL/GenBank/DDBJ whole genome shotgun (WGS) entry which is preliminary data.</text>
</comment>
<evidence type="ECO:0000313" key="2">
    <source>
        <dbReference type="EMBL" id="ERI73987.1"/>
    </source>
</evidence>
<evidence type="ECO:0000256" key="1">
    <source>
        <dbReference type="SAM" id="Phobius"/>
    </source>
</evidence>
<organism evidence="2 3">
    <name type="scientific">[Clostridium] symbiosum ATCC 14940</name>
    <dbReference type="NCBI Taxonomy" id="411472"/>
    <lineage>
        <taxon>Bacteria</taxon>
        <taxon>Bacillati</taxon>
        <taxon>Bacillota</taxon>
        <taxon>Clostridia</taxon>
        <taxon>Lachnospirales</taxon>
        <taxon>Lachnospiraceae</taxon>
        <taxon>Otoolea</taxon>
    </lineage>
</organism>
<keyword evidence="1" id="KW-1133">Transmembrane helix</keyword>
<protein>
    <submittedName>
        <fullName evidence="2">Uncharacterized protein</fullName>
    </submittedName>
</protein>
<sequence length="86" mass="10360">MQKRRICVRLKSSSNRRRLTDINFVIGFILLSVLRRAKAFHESIDAEFPAVFHLIFNFAIYYYLFAFVLNLYYFFSYSEFLFVSHA</sequence>
<feature type="transmembrane region" description="Helical" evidence="1">
    <location>
        <begin position="55"/>
        <end position="75"/>
    </location>
</feature>
<evidence type="ECO:0000313" key="3">
    <source>
        <dbReference type="Proteomes" id="UP000016491"/>
    </source>
</evidence>
<name>A0ABC9TRP0_CLOSY</name>
<reference evidence="2 3" key="1">
    <citation type="submission" date="2013-07" db="EMBL/GenBank/DDBJ databases">
        <authorList>
            <person name="Weinstock G."/>
            <person name="Sodergren E."/>
            <person name="Wylie T."/>
            <person name="Fulton L."/>
            <person name="Fulton R."/>
            <person name="Fronick C."/>
            <person name="O'Laughlin M."/>
            <person name="Godfrey J."/>
            <person name="Miner T."/>
            <person name="Herter B."/>
            <person name="Appelbaum E."/>
            <person name="Cordes M."/>
            <person name="Lek S."/>
            <person name="Wollam A."/>
            <person name="Pepin K.H."/>
            <person name="Palsikar V.B."/>
            <person name="Mitreva M."/>
            <person name="Wilson R.K."/>
        </authorList>
    </citation>
    <scope>NUCLEOTIDE SEQUENCE [LARGE SCALE GENOMIC DNA]</scope>
    <source>
        <strain evidence="2 3">ATCC 14940</strain>
    </source>
</reference>
<keyword evidence="1" id="KW-0472">Membrane</keyword>
<accession>A0ABC9TRP0</accession>
<keyword evidence="1" id="KW-0812">Transmembrane</keyword>
<dbReference type="EMBL" id="AWSU01000352">
    <property type="protein sequence ID" value="ERI73987.1"/>
    <property type="molecule type" value="Genomic_DNA"/>
</dbReference>
<dbReference type="AlphaFoldDB" id="A0ABC9TRP0"/>
<dbReference type="Proteomes" id="UP000016491">
    <property type="component" value="Unassembled WGS sequence"/>
</dbReference>